<evidence type="ECO:0000256" key="1">
    <source>
        <dbReference type="ARBA" id="ARBA00004141"/>
    </source>
</evidence>
<evidence type="ECO:0000256" key="2">
    <source>
        <dbReference type="ARBA" id="ARBA00022692"/>
    </source>
</evidence>
<organism evidence="7 8">
    <name type="scientific">Dinothrombium tinctorium</name>
    <dbReference type="NCBI Taxonomy" id="1965070"/>
    <lineage>
        <taxon>Eukaryota</taxon>
        <taxon>Metazoa</taxon>
        <taxon>Ecdysozoa</taxon>
        <taxon>Arthropoda</taxon>
        <taxon>Chelicerata</taxon>
        <taxon>Arachnida</taxon>
        <taxon>Acari</taxon>
        <taxon>Acariformes</taxon>
        <taxon>Trombidiformes</taxon>
        <taxon>Prostigmata</taxon>
        <taxon>Anystina</taxon>
        <taxon>Parasitengona</taxon>
        <taxon>Trombidioidea</taxon>
        <taxon>Trombidiidae</taxon>
        <taxon>Dinothrombium</taxon>
    </lineage>
</organism>
<keyword evidence="3" id="KW-1133">Transmembrane helix</keyword>
<dbReference type="EMBL" id="NCKU01004186">
    <property type="protein sequence ID" value="RWS06329.1"/>
    <property type="molecule type" value="Genomic_DNA"/>
</dbReference>
<evidence type="ECO:0000256" key="4">
    <source>
        <dbReference type="ARBA" id="ARBA00023136"/>
    </source>
</evidence>
<dbReference type="GO" id="GO:0016020">
    <property type="term" value="C:membrane"/>
    <property type="evidence" value="ECO:0007669"/>
    <property type="project" value="UniProtKB-SubCell"/>
</dbReference>
<accession>A0A443QTI5</accession>
<comment type="caution">
    <text evidence="7">The sequence shown here is derived from an EMBL/GenBank/DDBJ whole genome shotgun (WGS) entry which is preliminary data.</text>
</comment>
<evidence type="ECO:0000313" key="7">
    <source>
        <dbReference type="EMBL" id="RWS06329.1"/>
    </source>
</evidence>
<evidence type="ECO:0000256" key="5">
    <source>
        <dbReference type="ARBA" id="ARBA00023170"/>
    </source>
</evidence>
<gene>
    <name evidence="7" type="ORF">B4U79_04575</name>
</gene>
<dbReference type="PRINTS" id="PR00248">
    <property type="entry name" value="GPCRMGR"/>
</dbReference>
<dbReference type="AlphaFoldDB" id="A0A443QTI5"/>
<comment type="subcellular location">
    <subcellularLocation>
        <location evidence="1">Membrane</location>
        <topology evidence="1">Multi-pass membrane protein</topology>
    </subcellularLocation>
</comment>
<name>A0A443QTI5_9ACAR</name>
<keyword evidence="2" id="KW-0812">Transmembrane</keyword>
<keyword evidence="6" id="KW-0325">Glycoprotein</keyword>
<protein>
    <submittedName>
        <fullName evidence="7">Uncharacterized protein</fullName>
    </submittedName>
</protein>
<dbReference type="InterPro" id="IPR050726">
    <property type="entry name" value="mGluR"/>
</dbReference>
<dbReference type="OrthoDB" id="425344at2759"/>
<dbReference type="STRING" id="1965070.A0A443QTI5"/>
<dbReference type="PANTHER" id="PTHR24060">
    <property type="entry name" value="METABOTROPIC GLUTAMATE RECEPTOR"/>
    <property type="match status" value="1"/>
</dbReference>
<dbReference type="InterPro" id="IPR000337">
    <property type="entry name" value="GPCR_3"/>
</dbReference>
<dbReference type="Gene3D" id="3.40.50.2300">
    <property type="match status" value="1"/>
</dbReference>
<evidence type="ECO:0000313" key="8">
    <source>
        <dbReference type="Proteomes" id="UP000285301"/>
    </source>
</evidence>
<dbReference type="Proteomes" id="UP000285301">
    <property type="component" value="Unassembled WGS sequence"/>
</dbReference>
<dbReference type="SUPFAM" id="SSF53822">
    <property type="entry name" value="Periplasmic binding protein-like I"/>
    <property type="match status" value="1"/>
</dbReference>
<proteinExistence type="predicted"/>
<reference evidence="7 8" key="1">
    <citation type="journal article" date="2018" name="Gigascience">
        <title>Genomes of trombidid mites reveal novel predicted allergens and laterally-transferred genes associated with secondary metabolism.</title>
        <authorList>
            <person name="Dong X."/>
            <person name="Chaisiri K."/>
            <person name="Xia D."/>
            <person name="Armstrong S.D."/>
            <person name="Fang Y."/>
            <person name="Donnelly M.J."/>
            <person name="Kadowaki T."/>
            <person name="McGarry J.W."/>
            <person name="Darby A.C."/>
            <person name="Makepeace B.L."/>
        </authorList>
    </citation>
    <scope>NUCLEOTIDE SEQUENCE [LARGE SCALE GENOMIC DNA]</scope>
    <source>
        <strain evidence="7">UoL-WK</strain>
    </source>
</reference>
<dbReference type="InterPro" id="IPR028082">
    <property type="entry name" value="Peripla_BP_I"/>
</dbReference>
<evidence type="ECO:0000256" key="3">
    <source>
        <dbReference type="ARBA" id="ARBA00022989"/>
    </source>
</evidence>
<sequence length="130" mass="14669">MSNFQFEQRDNRQDIAAIATATATAVNEFWQMPSAKRSFYRVYPNSAPESLSQKQTSRQKNKQESIKLKGDIILGGLFPMHDAGDERTLCGDIKEGKGIQRLEAMLYAIDMINADERLLPNLTLGKTLIF</sequence>
<keyword evidence="5" id="KW-0675">Receptor</keyword>
<keyword evidence="4" id="KW-0472">Membrane</keyword>
<keyword evidence="8" id="KW-1185">Reference proteome</keyword>
<evidence type="ECO:0000256" key="6">
    <source>
        <dbReference type="ARBA" id="ARBA00023180"/>
    </source>
</evidence>
<dbReference type="GO" id="GO:0004930">
    <property type="term" value="F:G protein-coupled receptor activity"/>
    <property type="evidence" value="ECO:0007669"/>
    <property type="project" value="InterPro"/>
</dbReference>